<keyword evidence="5" id="KW-1185">Reference proteome</keyword>
<evidence type="ECO:0000256" key="1">
    <source>
        <dbReference type="PROSITE-ProRule" id="PRU00285"/>
    </source>
</evidence>
<protein>
    <recommendedName>
        <fullName evidence="3">SHSP domain-containing protein</fullName>
    </recommendedName>
</protein>
<reference evidence="4" key="1">
    <citation type="submission" date="2023-03" db="EMBL/GenBank/DDBJ databases">
        <title>Massive genome expansion in bonnet fungi (Mycena s.s.) driven by repeated elements and novel gene families across ecological guilds.</title>
        <authorList>
            <consortium name="Lawrence Berkeley National Laboratory"/>
            <person name="Harder C.B."/>
            <person name="Miyauchi S."/>
            <person name="Viragh M."/>
            <person name="Kuo A."/>
            <person name="Thoen E."/>
            <person name="Andreopoulos B."/>
            <person name="Lu D."/>
            <person name="Skrede I."/>
            <person name="Drula E."/>
            <person name="Henrissat B."/>
            <person name="Morin E."/>
            <person name="Kohler A."/>
            <person name="Barry K."/>
            <person name="LaButti K."/>
            <person name="Morin E."/>
            <person name="Salamov A."/>
            <person name="Lipzen A."/>
            <person name="Mereny Z."/>
            <person name="Hegedus B."/>
            <person name="Baldrian P."/>
            <person name="Stursova M."/>
            <person name="Weitz H."/>
            <person name="Taylor A."/>
            <person name="Grigoriev I.V."/>
            <person name="Nagy L.G."/>
            <person name="Martin F."/>
            <person name="Kauserud H."/>
        </authorList>
    </citation>
    <scope>NUCLEOTIDE SEQUENCE</scope>
    <source>
        <strain evidence="4">CBHHK067</strain>
    </source>
</reference>
<feature type="non-terminal residue" evidence="4">
    <location>
        <position position="53"/>
    </location>
</feature>
<dbReference type="Gene3D" id="2.60.40.790">
    <property type="match status" value="1"/>
</dbReference>
<name>A0AAD7GMD2_MYCRO</name>
<dbReference type="InterPro" id="IPR008978">
    <property type="entry name" value="HSP20-like_chaperone"/>
</dbReference>
<dbReference type="SUPFAM" id="SSF49764">
    <property type="entry name" value="HSP20-like chaperones"/>
    <property type="match status" value="1"/>
</dbReference>
<dbReference type="CDD" id="cd06464">
    <property type="entry name" value="ACD_sHsps-like"/>
    <property type="match status" value="1"/>
</dbReference>
<dbReference type="InterPro" id="IPR002068">
    <property type="entry name" value="A-crystallin/Hsp20_dom"/>
</dbReference>
<comment type="caution">
    <text evidence="4">The sequence shown here is derived from an EMBL/GenBank/DDBJ whole genome shotgun (WGS) entry which is preliminary data.</text>
</comment>
<dbReference type="EMBL" id="JARKIE010000041">
    <property type="protein sequence ID" value="KAJ7694551.1"/>
    <property type="molecule type" value="Genomic_DNA"/>
</dbReference>
<evidence type="ECO:0000259" key="3">
    <source>
        <dbReference type="PROSITE" id="PS01031"/>
    </source>
</evidence>
<organism evidence="4 5">
    <name type="scientific">Mycena rosella</name>
    <name type="common">Pink bonnet</name>
    <name type="synonym">Agaricus rosellus</name>
    <dbReference type="NCBI Taxonomy" id="1033263"/>
    <lineage>
        <taxon>Eukaryota</taxon>
        <taxon>Fungi</taxon>
        <taxon>Dikarya</taxon>
        <taxon>Basidiomycota</taxon>
        <taxon>Agaricomycotina</taxon>
        <taxon>Agaricomycetes</taxon>
        <taxon>Agaricomycetidae</taxon>
        <taxon>Agaricales</taxon>
        <taxon>Marasmiineae</taxon>
        <taxon>Mycenaceae</taxon>
        <taxon>Mycena</taxon>
    </lineage>
</organism>
<dbReference type="Pfam" id="PF00011">
    <property type="entry name" value="HSP20"/>
    <property type="match status" value="1"/>
</dbReference>
<comment type="similarity">
    <text evidence="1 2">Belongs to the small heat shock protein (HSP20) family.</text>
</comment>
<sequence length="53" mass="5836">AIPERRFGKIARTLQLPQGVQESDVRASMENGILTITFPETTPEQAPKKIVTA</sequence>
<dbReference type="AlphaFoldDB" id="A0AAD7GMD2"/>
<evidence type="ECO:0000313" key="5">
    <source>
        <dbReference type="Proteomes" id="UP001221757"/>
    </source>
</evidence>
<accession>A0AAD7GMD2</accession>
<proteinExistence type="inferred from homology"/>
<dbReference type="PROSITE" id="PS01031">
    <property type="entry name" value="SHSP"/>
    <property type="match status" value="1"/>
</dbReference>
<evidence type="ECO:0000256" key="2">
    <source>
        <dbReference type="RuleBase" id="RU003616"/>
    </source>
</evidence>
<feature type="domain" description="SHSP" evidence="3">
    <location>
        <begin position="1"/>
        <end position="53"/>
    </location>
</feature>
<gene>
    <name evidence="4" type="ORF">B0H17DRAFT_931642</name>
</gene>
<dbReference type="Proteomes" id="UP001221757">
    <property type="component" value="Unassembled WGS sequence"/>
</dbReference>
<evidence type="ECO:0000313" key="4">
    <source>
        <dbReference type="EMBL" id="KAJ7694551.1"/>
    </source>
</evidence>